<accession>A0A1H9AX05</accession>
<dbReference type="InterPro" id="IPR011051">
    <property type="entry name" value="RmlC_Cupin_sf"/>
</dbReference>
<dbReference type="InterPro" id="IPR052044">
    <property type="entry name" value="PKS_Associated_Protein"/>
</dbReference>
<dbReference type="EMBL" id="FOFG01000001">
    <property type="protein sequence ID" value="SEP80478.1"/>
    <property type="molecule type" value="Genomic_DNA"/>
</dbReference>
<protein>
    <submittedName>
        <fullName evidence="2">Mannose-6-phosphate isomerase, cupin superfamily</fullName>
    </submittedName>
</protein>
<dbReference type="Gene3D" id="2.60.120.10">
    <property type="entry name" value="Jelly Rolls"/>
    <property type="match status" value="1"/>
</dbReference>
<dbReference type="SUPFAM" id="SSF51182">
    <property type="entry name" value="RmlC-like cupins"/>
    <property type="match status" value="1"/>
</dbReference>
<sequence>MIVQSNLDREFEAIEDVWSPRVIAEANGQYVKIARARGEFVWHAHAAEDEFFLVHRGELVIHYRDGEDVVLGPGDFHVVPRGREHMTEAREECWILMVEPVSTRHTGETESDLTKPVEAQIAHLTDVGR</sequence>
<evidence type="ECO:0000259" key="1">
    <source>
        <dbReference type="Pfam" id="PF07883"/>
    </source>
</evidence>
<evidence type="ECO:0000313" key="3">
    <source>
        <dbReference type="Proteomes" id="UP000199647"/>
    </source>
</evidence>
<keyword evidence="3" id="KW-1185">Reference proteome</keyword>
<keyword evidence="2" id="KW-0413">Isomerase</keyword>
<proteinExistence type="predicted"/>
<dbReference type="Proteomes" id="UP000199647">
    <property type="component" value="Unassembled WGS sequence"/>
</dbReference>
<name>A0A1H9AX05_9HYPH</name>
<gene>
    <name evidence="2" type="ORF">SAMN05216548_101533</name>
</gene>
<dbReference type="AlphaFoldDB" id="A0A1H9AX05"/>
<dbReference type="RefSeq" id="WP_092495000.1">
    <property type="nucleotide sequence ID" value="NZ_FOFG01000001.1"/>
</dbReference>
<feature type="domain" description="Cupin type-2" evidence="1">
    <location>
        <begin position="37"/>
        <end position="92"/>
    </location>
</feature>
<dbReference type="GO" id="GO:0016853">
    <property type="term" value="F:isomerase activity"/>
    <property type="evidence" value="ECO:0007669"/>
    <property type="project" value="UniProtKB-KW"/>
</dbReference>
<dbReference type="CDD" id="cd02226">
    <property type="entry name" value="cupin_YdbB-like"/>
    <property type="match status" value="1"/>
</dbReference>
<dbReference type="STRING" id="1855383.SAMN05216548_101533"/>
<reference evidence="2 3" key="1">
    <citation type="submission" date="2016-10" db="EMBL/GenBank/DDBJ databases">
        <authorList>
            <person name="de Groot N.N."/>
        </authorList>
    </citation>
    <scope>NUCLEOTIDE SEQUENCE [LARGE SCALE GENOMIC DNA]</scope>
    <source>
        <strain evidence="2 3">A52C2</strain>
    </source>
</reference>
<dbReference type="InterPro" id="IPR014710">
    <property type="entry name" value="RmlC-like_jellyroll"/>
</dbReference>
<dbReference type="OrthoDB" id="9794183at2"/>
<evidence type="ECO:0000313" key="2">
    <source>
        <dbReference type="EMBL" id="SEP80478.1"/>
    </source>
</evidence>
<dbReference type="Pfam" id="PF07883">
    <property type="entry name" value="Cupin_2"/>
    <property type="match status" value="1"/>
</dbReference>
<dbReference type="PANTHER" id="PTHR36114">
    <property type="entry name" value="16.7 KDA PROTEIN IN WHIE LOCUS"/>
    <property type="match status" value="1"/>
</dbReference>
<dbReference type="InterPro" id="IPR013096">
    <property type="entry name" value="Cupin_2"/>
</dbReference>
<dbReference type="PANTHER" id="PTHR36114:SF1">
    <property type="entry name" value="16.7 KDA PROTEIN IN WHIE LOCUS"/>
    <property type="match status" value="1"/>
</dbReference>
<organism evidence="2 3">
    <name type="scientific">Faunimonas pinastri</name>
    <dbReference type="NCBI Taxonomy" id="1855383"/>
    <lineage>
        <taxon>Bacteria</taxon>
        <taxon>Pseudomonadati</taxon>
        <taxon>Pseudomonadota</taxon>
        <taxon>Alphaproteobacteria</taxon>
        <taxon>Hyphomicrobiales</taxon>
        <taxon>Afifellaceae</taxon>
        <taxon>Faunimonas</taxon>
    </lineage>
</organism>